<feature type="transmembrane region" description="Helical" evidence="1">
    <location>
        <begin position="129"/>
        <end position="147"/>
    </location>
</feature>
<accession>A0ABM0JD41</accession>
<organism evidence="2 3">
    <name type="scientific">Aplysia californica</name>
    <name type="common">California sea hare</name>
    <dbReference type="NCBI Taxonomy" id="6500"/>
    <lineage>
        <taxon>Eukaryota</taxon>
        <taxon>Metazoa</taxon>
        <taxon>Spiralia</taxon>
        <taxon>Lophotrochozoa</taxon>
        <taxon>Mollusca</taxon>
        <taxon>Gastropoda</taxon>
        <taxon>Heterobranchia</taxon>
        <taxon>Euthyneura</taxon>
        <taxon>Tectipleura</taxon>
        <taxon>Aplysiida</taxon>
        <taxon>Aplysioidea</taxon>
        <taxon>Aplysiidae</taxon>
        <taxon>Aplysia</taxon>
    </lineage>
</organism>
<sequence length="159" mass="18310">MLKFLQWLLYSSKCPLFVPGYFGSNPSSANRWRTLFWAVASCLVWLQLEVTWFNFFAVSLLPVLLAAIFMVVTNQLHVSRSDVGSLLTLAACLGFVNGLVVLTSFPLYMRYEYLAKKIVWREAHLFQRWCPNTYVTVSTVCLITLLVKGLRVSCWRAHY</sequence>
<keyword evidence="2" id="KW-1185">Reference proteome</keyword>
<evidence type="ECO:0000313" key="2">
    <source>
        <dbReference type="Proteomes" id="UP000694888"/>
    </source>
</evidence>
<keyword evidence="1" id="KW-0472">Membrane</keyword>
<reference evidence="3" key="1">
    <citation type="submission" date="2025-08" db="UniProtKB">
        <authorList>
            <consortium name="RefSeq"/>
        </authorList>
    </citation>
    <scope>IDENTIFICATION</scope>
</reference>
<feature type="transmembrane region" description="Helical" evidence="1">
    <location>
        <begin position="55"/>
        <end position="73"/>
    </location>
</feature>
<name>A0ABM0JD41_APLCA</name>
<evidence type="ECO:0000256" key="1">
    <source>
        <dbReference type="SAM" id="Phobius"/>
    </source>
</evidence>
<gene>
    <name evidence="3" type="primary">LOC101857085</name>
</gene>
<feature type="transmembrane region" description="Helical" evidence="1">
    <location>
        <begin position="85"/>
        <end position="108"/>
    </location>
</feature>
<protein>
    <submittedName>
        <fullName evidence="3">Uncharacterized protein LOC101857085</fullName>
    </submittedName>
</protein>
<dbReference type="GeneID" id="101857085"/>
<keyword evidence="1" id="KW-1133">Transmembrane helix</keyword>
<keyword evidence="1" id="KW-0812">Transmembrane</keyword>
<proteinExistence type="predicted"/>
<dbReference type="RefSeq" id="XP_005090948.1">
    <property type="nucleotide sequence ID" value="XM_005090891.3"/>
</dbReference>
<evidence type="ECO:0000313" key="3">
    <source>
        <dbReference type="RefSeq" id="XP_005090948.1"/>
    </source>
</evidence>
<dbReference type="Proteomes" id="UP000694888">
    <property type="component" value="Unplaced"/>
</dbReference>